<dbReference type="InterPro" id="IPR043519">
    <property type="entry name" value="NT_sf"/>
</dbReference>
<dbReference type="Gene3D" id="3.30.460.10">
    <property type="entry name" value="Beta Polymerase, domain 2"/>
    <property type="match status" value="1"/>
</dbReference>
<organism evidence="1 2">
    <name type="scientific">Enterococcus rotai</name>
    <dbReference type="NCBI Taxonomy" id="118060"/>
    <lineage>
        <taxon>Bacteria</taxon>
        <taxon>Bacillati</taxon>
        <taxon>Bacillota</taxon>
        <taxon>Bacilli</taxon>
        <taxon>Lactobacillales</taxon>
        <taxon>Enterococcaceae</taxon>
        <taxon>Enterococcus</taxon>
    </lineage>
</organism>
<dbReference type="EMBL" id="CP013655">
    <property type="protein sequence ID" value="ALS38773.1"/>
    <property type="molecule type" value="Genomic_DNA"/>
</dbReference>
<dbReference type="RefSeq" id="WP_208930244.1">
    <property type="nucleotide sequence ID" value="NZ_CP013655.1"/>
</dbReference>
<dbReference type="PANTHER" id="PTHR34822:SF1">
    <property type="entry name" value="GRPB FAMILY PROTEIN"/>
    <property type="match status" value="1"/>
</dbReference>
<dbReference type="PANTHER" id="PTHR34822">
    <property type="entry name" value="GRPB DOMAIN PROTEIN (AFU_ORTHOLOGUE AFUA_1G01530)"/>
    <property type="match status" value="1"/>
</dbReference>
<dbReference type="InterPro" id="IPR007344">
    <property type="entry name" value="GrpB/CoaE"/>
</dbReference>
<dbReference type="Proteomes" id="UP000067523">
    <property type="component" value="Chromosome"/>
</dbReference>
<reference evidence="2" key="1">
    <citation type="submission" date="2015-12" db="EMBL/GenBank/DDBJ databases">
        <authorList>
            <person name="Lauer A."/>
            <person name="Humrighouse B."/>
            <person name="Loparev V."/>
            <person name="Shewmaker P.L."/>
            <person name="Whitney A.M."/>
            <person name="McLaughlin R.W."/>
        </authorList>
    </citation>
    <scope>NUCLEOTIDE SEQUENCE [LARGE SCALE GENOMIC DNA]</scope>
    <source>
        <strain evidence="2">LMG 26678</strain>
    </source>
</reference>
<evidence type="ECO:0000313" key="2">
    <source>
        <dbReference type="Proteomes" id="UP000067523"/>
    </source>
</evidence>
<dbReference type="AlphaFoldDB" id="A0A0U2LZ74"/>
<gene>
    <name evidence="1" type="ORF">ATZ35_07670</name>
</gene>
<proteinExistence type="predicted"/>
<protein>
    <recommendedName>
        <fullName evidence="3">GrpB family protein</fullName>
    </recommendedName>
</protein>
<evidence type="ECO:0008006" key="3">
    <source>
        <dbReference type="Google" id="ProtNLM"/>
    </source>
</evidence>
<keyword evidence="2" id="KW-1185">Reference proteome</keyword>
<dbReference type="SUPFAM" id="SSF81301">
    <property type="entry name" value="Nucleotidyltransferase"/>
    <property type="match status" value="1"/>
</dbReference>
<sequence>MTRKIEVIPPQKIWLKQFEQEKSLLEEIFTKQIIAIHHIGSTAIKNIKAKPVIDILLVVKKIQIIDNYNQVMTKNGYECLGENGLLGRRFFSKGGDNRSHHLHVFQDGNPEILRHLLFRDFMNSHVEAAEAYSQLKIELANKFPEDAESYSAGKDEFIKNIDQQAEKWDAARSEQL</sequence>
<name>A0A0U2LZ74_9ENTE</name>
<evidence type="ECO:0000313" key="1">
    <source>
        <dbReference type="EMBL" id="ALS38773.1"/>
    </source>
</evidence>
<accession>A0A0U2LZ74</accession>
<dbReference type="KEGG" id="erx:ATZ35_07670"/>
<dbReference type="STRING" id="118060.ATZ35_07670"/>
<dbReference type="Pfam" id="PF04229">
    <property type="entry name" value="GrpB"/>
    <property type="match status" value="1"/>
</dbReference>